<dbReference type="InterPro" id="IPR029058">
    <property type="entry name" value="AB_hydrolase_fold"/>
</dbReference>
<dbReference type="PANTHER" id="PTHR43194">
    <property type="entry name" value="HYDROLASE ALPHA/BETA FOLD FAMILY"/>
    <property type="match status" value="1"/>
</dbReference>
<dbReference type="PRINTS" id="PR00412">
    <property type="entry name" value="EPOXHYDRLASE"/>
</dbReference>
<dbReference type="InterPro" id="IPR000073">
    <property type="entry name" value="AB_hydrolase_1"/>
</dbReference>
<reference evidence="2" key="1">
    <citation type="submission" date="2018-05" db="EMBL/GenBank/DDBJ databases">
        <authorList>
            <person name="Lanie J.A."/>
            <person name="Ng W.-L."/>
            <person name="Kazmierczak K.M."/>
            <person name="Andrzejewski T.M."/>
            <person name="Davidsen T.M."/>
            <person name="Wayne K.J."/>
            <person name="Tettelin H."/>
            <person name="Glass J.I."/>
            <person name="Rusch D."/>
            <person name="Podicherti R."/>
            <person name="Tsui H.-C.T."/>
            <person name="Winkler M.E."/>
        </authorList>
    </citation>
    <scope>NUCLEOTIDE SEQUENCE</scope>
</reference>
<feature type="domain" description="AB hydrolase-1" evidence="1">
    <location>
        <begin position="22"/>
        <end position="257"/>
    </location>
</feature>
<organism evidence="2">
    <name type="scientific">marine metagenome</name>
    <dbReference type="NCBI Taxonomy" id="408172"/>
    <lineage>
        <taxon>unclassified sequences</taxon>
        <taxon>metagenomes</taxon>
        <taxon>ecological metagenomes</taxon>
    </lineage>
</organism>
<dbReference type="InterPro" id="IPR000639">
    <property type="entry name" value="Epox_hydrolase-like"/>
</dbReference>
<name>A0A381UFK2_9ZZZZ</name>
<dbReference type="PRINTS" id="PR00111">
    <property type="entry name" value="ABHYDROLASE"/>
</dbReference>
<dbReference type="InterPro" id="IPR050228">
    <property type="entry name" value="Carboxylesterase_BioH"/>
</dbReference>
<accession>A0A381UFK2</accession>
<gene>
    <name evidence="2" type="ORF">METZ01_LOCUS79783</name>
</gene>
<sequence length="285" mass="31967">MKFTGKDKLNIIADIWGQSDNPLVVLLHGGGQTRHAWGNSGKILSSAGFHVVAMDLRGHGDSDWHPDGDYSIDSHKQDLINVLRTLGKPASLVGASLGGMISLSLAGDKENSKFCSSLVMVDIGLYPDPQGATRIVKWMKSSEKGFESIEEAAEAVAGYLPHRKRPRNVRGLKKNLRKKDDGRYYWHWDPRFLVGRKESEYDNLEDIQRNVAKRVTAPTLLIRGALSDVVTERNVNDFLASIPHAEFKEIRKAAHMVAGDRNDVFAEEAIKFLKRIEHKRKKQNF</sequence>
<dbReference type="AlphaFoldDB" id="A0A381UFK2"/>
<dbReference type="SUPFAM" id="SSF53474">
    <property type="entry name" value="alpha/beta-Hydrolases"/>
    <property type="match status" value="1"/>
</dbReference>
<dbReference type="Pfam" id="PF00561">
    <property type="entry name" value="Abhydrolase_1"/>
    <property type="match status" value="1"/>
</dbReference>
<dbReference type="Gene3D" id="3.40.50.1820">
    <property type="entry name" value="alpha/beta hydrolase"/>
    <property type="match status" value="1"/>
</dbReference>
<proteinExistence type="predicted"/>
<dbReference type="EMBL" id="UINC01006336">
    <property type="protein sequence ID" value="SVA26929.1"/>
    <property type="molecule type" value="Genomic_DNA"/>
</dbReference>
<dbReference type="GO" id="GO:0003824">
    <property type="term" value="F:catalytic activity"/>
    <property type="evidence" value="ECO:0007669"/>
    <property type="project" value="InterPro"/>
</dbReference>
<dbReference type="PANTHER" id="PTHR43194:SF2">
    <property type="entry name" value="PEROXISOMAL MEMBRANE PROTEIN LPX1"/>
    <property type="match status" value="1"/>
</dbReference>
<evidence type="ECO:0000259" key="1">
    <source>
        <dbReference type="Pfam" id="PF00561"/>
    </source>
</evidence>
<protein>
    <recommendedName>
        <fullName evidence="1">AB hydrolase-1 domain-containing protein</fullName>
    </recommendedName>
</protein>
<evidence type="ECO:0000313" key="2">
    <source>
        <dbReference type="EMBL" id="SVA26929.1"/>
    </source>
</evidence>